<comment type="catalytic activity">
    <reaction evidence="10 11">
        <text>L-threonyl-[protein] + FAD = FMN-L-threonyl-[protein] + AMP + H(+)</text>
        <dbReference type="Rhea" id="RHEA:36847"/>
        <dbReference type="Rhea" id="RHEA-COMP:11060"/>
        <dbReference type="Rhea" id="RHEA-COMP:11061"/>
        <dbReference type="ChEBI" id="CHEBI:15378"/>
        <dbReference type="ChEBI" id="CHEBI:30013"/>
        <dbReference type="ChEBI" id="CHEBI:57692"/>
        <dbReference type="ChEBI" id="CHEBI:74257"/>
        <dbReference type="ChEBI" id="CHEBI:456215"/>
        <dbReference type="EC" id="2.7.1.180"/>
    </reaction>
</comment>
<dbReference type="InterPro" id="IPR003374">
    <property type="entry name" value="ApbE-like_sf"/>
</dbReference>
<dbReference type="Gene3D" id="3.10.520.10">
    <property type="entry name" value="ApbE-like domains"/>
    <property type="match status" value="1"/>
</dbReference>
<accession>A0ABQ2SDR1</accession>
<protein>
    <recommendedName>
        <fullName evidence="3 11">FAD:protein FMN transferase</fullName>
        <ecNumber evidence="2 11">2.7.1.180</ecNumber>
    </recommendedName>
    <alternativeName>
        <fullName evidence="9 11">Flavin transferase</fullName>
    </alternativeName>
</protein>
<reference evidence="13" key="1">
    <citation type="journal article" date="2019" name="Int. J. Syst. Evol. Microbiol.">
        <title>The Global Catalogue of Microorganisms (GCM) 10K type strain sequencing project: providing services to taxonomists for standard genome sequencing and annotation.</title>
        <authorList>
            <consortium name="The Broad Institute Genomics Platform"/>
            <consortium name="The Broad Institute Genome Sequencing Center for Infectious Disease"/>
            <person name="Wu L."/>
            <person name="Ma J."/>
        </authorList>
    </citation>
    <scope>NUCLEOTIDE SEQUENCE [LARGE SCALE GENOMIC DNA]</scope>
    <source>
        <strain evidence="13">JCM 31406</strain>
    </source>
</reference>
<keyword evidence="8 11" id="KW-0460">Magnesium</keyword>
<proteinExistence type="inferred from homology"/>
<keyword evidence="4 11" id="KW-0285">Flavoprotein</keyword>
<dbReference type="GO" id="GO:0016740">
    <property type="term" value="F:transferase activity"/>
    <property type="evidence" value="ECO:0007669"/>
    <property type="project" value="UniProtKB-KW"/>
</dbReference>
<organism evidence="12 13">
    <name type="scientific">Deinococcus knuensis</name>
    <dbReference type="NCBI Taxonomy" id="1837380"/>
    <lineage>
        <taxon>Bacteria</taxon>
        <taxon>Thermotogati</taxon>
        <taxon>Deinococcota</taxon>
        <taxon>Deinococci</taxon>
        <taxon>Deinococcales</taxon>
        <taxon>Deinococcaceae</taxon>
        <taxon>Deinococcus</taxon>
    </lineage>
</organism>
<sequence length="384" mass="40434">MLAGLLALAGAGVVWAAWRAAGRQARHGGGGRRGGSHFLTRFKTISVRMPFVIPAALLNVLRPPQRLHSTYERLLGTEVELQIVAATHAQARDAEHAALTEIERLTLILNRFDPNSELSRWQAAHAPHVPLSLDLLNVLRLADHWNALSGGALHPGADAFGELWKQASLSGHPPTPATLARQASALRAEPWELHPDGSGTLIARYPIGLNALAKGYIVDCAATVASRCAGVRSVLVNAGGDLRVIGGRGVTVAVADPFTARDDAPPLTQVRVRGGALATSGSSHRGYQVGDQWYSHVIDPRSGQPVRDVPGVTVIAPECVSADALATTLSVLPFQAGLALAESLPGCEALIITAGGEQHATSGWRCAGPRPARLKPVLARAGRR</sequence>
<gene>
    <name evidence="12" type="ORF">GCM10008961_04950</name>
</gene>
<evidence type="ECO:0000256" key="5">
    <source>
        <dbReference type="ARBA" id="ARBA00022679"/>
    </source>
</evidence>
<evidence type="ECO:0000256" key="1">
    <source>
        <dbReference type="ARBA" id="ARBA00001946"/>
    </source>
</evidence>
<evidence type="ECO:0000313" key="12">
    <source>
        <dbReference type="EMBL" id="GGS16387.1"/>
    </source>
</evidence>
<keyword evidence="6 11" id="KW-0479">Metal-binding</keyword>
<evidence type="ECO:0000256" key="8">
    <source>
        <dbReference type="ARBA" id="ARBA00022842"/>
    </source>
</evidence>
<evidence type="ECO:0000256" key="10">
    <source>
        <dbReference type="ARBA" id="ARBA00048540"/>
    </source>
</evidence>
<evidence type="ECO:0000256" key="7">
    <source>
        <dbReference type="ARBA" id="ARBA00022827"/>
    </source>
</evidence>
<dbReference type="Pfam" id="PF02424">
    <property type="entry name" value="ApbE"/>
    <property type="match status" value="1"/>
</dbReference>
<keyword evidence="13" id="KW-1185">Reference proteome</keyword>
<name>A0ABQ2SDR1_9DEIO</name>
<dbReference type="SUPFAM" id="SSF143631">
    <property type="entry name" value="ApbE-like"/>
    <property type="match status" value="1"/>
</dbReference>
<dbReference type="PIRSF" id="PIRSF006268">
    <property type="entry name" value="ApbE"/>
    <property type="match status" value="1"/>
</dbReference>
<evidence type="ECO:0000256" key="11">
    <source>
        <dbReference type="PIRNR" id="PIRNR006268"/>
    </source>
</evidence>
<evidence type="ECO:0000313" key="13">
    <source>
        <dbReference type="Proteomes" id="UP000620633"/>
    </source>
</evidence>
<evidence type="ECO:0000256" key="2">
    <source>
        <dbReference type="ARBA" id="ARBA00011955"/>
    </source>
</evidence>
<dbReference type="Proteomes" id="UP000620633">
    <property type="component" value="Unassembled WGS sequence"/>
</dbReference>
<comment type="cofactor">
    <cofactor evidence="1">
        <name>Mg(2+)</name>
        <dbReference type="ChEBI" id="CHEBI:18420"/>
    </cofactor>
</comment>
<comment type="caution">
    <text evidence="12">The sequence shown here is derived from an EMBL/GenBank/DDBJ whole genome shotgun (WGS) entry which is preliminary data.</text>
</comment>
<dbReference type="InterPro" id="IPR024932">
    <property type="entry name" value="ApbE"/>
</dbReference>
<comment type="similarity">
    <text evidence="11">Belongs to the ApbE family.</text>
</comment>
<dbReference type="PANTHER" id="PTHR30040:SF2">
    <property type="entry name" value="FAD:PROTEIN FMN TRANSFERASE"/>
    <property type="match status" value="1"/>
</dbReference>
<evidence type="ECO:0000256" key="4">
    <source>
        <dbReference type="ARBA" id="ARBA00022630"/>
    </source>
</evidence>
<keyword evidence="5 11" id="KW-0808">Transferase</keyword>
<dbReference type="PANTHER" id="PTHR30040">
    <property type="entry name" value="THIAMINE BIOSYNTHESIS LIPOPROTEIN APBE"/>
    <property type="match status" value="1"/>
</dbReference>
<evidence type="ECO:0000256" key="3">
    <source>
        <dbReference type="ARBA" id="ARBA00016337"/>
    </source>
</evidence>
<dbReference type="EMBL" id="BMQO01000001">
    <property type="protein sequence ID" value="GGS16387.1"/>
    <property type="molecule type" value="Genomic_DNA"/>
</dbReference>
<evidence type="ECO:0000256" key="9">
    <source>
        <dbReference type="ARBA" id="ARBA00031306"/>
    </source>
</evidence>
<dbReference type="EC" id="2.7.1.180" evidence="2 11"/>
<keyword evidence="7 11" id="KW-0274">FAD</keyword>
<evidence type="ECO:0000256" key="6">
    <source>
        <dbReference type="ARBA" id="ARBA00022723"/>
    </source>
</evidence>